<protein>
    <submittedName>
        <fullName evidence="2">MxaL protein</fullName>
    </submittedName>
</protein>
<dbReference type="EMBL" id="JABBFX010000001">
    <property type="protein sequence ID" value="NML45568.1"/>
    <property type="molecule type" value="Genomic_DNA"/>
</dbReference>
<keyword evidence="1" id="KW-0472">Membrane</keyword>
<name>A0A848HDE6_9BURK</name>
<comment type="caution">
    <text evidence="2">The sequence shown here is derived from an EMBL/GenBank/DDBJ whole genome shotgun (WGS) entry which is preliminary data.</text>
</comment>
<keyword evidence="3" id="KW-1185">Reference proteome</keyword>
<dbReference type="Proteomes" id="UP000541185">
    <property type="component" value="Unassembled WGS sequence"/>
</dbReference>
<dbReference type="InterPro" id="IPR036465">
    <property type="entry name" value="vWFA_dom_sf"/>
</dbReference>
<sequence>MKWPARLQPRGAGALLAATLLLVVALVLPAVTLPLQRSETLVVFDITQSMDVEDMQLAGAPASRLAFARESARRALRALPCGTRVGWAAFTEYRTLVLLAPIEVCENYSDLLATLAEIDGRIRWGNASEVAKGVFWAVRAARELGKQTSIVFLTDGQEAPLLEALPRFDDVKAGEVHGWLLGVGGSVPQPIPRTDAEGQRVGYWRAADILQPPGSHEHLSELREPHLRMLASRTGMAYATLRDPQALAGLMRDASLAHRVPVPVDLYAVPAALALLLLAWQFRPARPRRFSRT</sequence>
<evidence type="ECO:0000313" key="2">
    <source>
        <dbReference type="EMBL" id="NML45568.1"/>
    </source>
</evidence>
<reference evidence="2 3" key="1">
    <citation type="submission" date="2020-04" db="EMBL/GenBank/DDBJ databases">
        <title>Ramlibacter sp. G-1-2-2 isolated from soil.</title>
        <authorList>
            <person name="Dahal R.H."/>
        </authorList>
    </citation>
    <scope>NUCLEOTIDE SEQUENCE [LARGE SCALE GENOMIC DNA]</scope>
    <source>
        <strain evidence="2 3">G-1-2-2</strain>
    </source>
</reference>
<proteinExistence type="predicted"/>
<accession>A0A848HDE6</accession>
<keyword evidence="1" id="KW-1133">Transmembrane helix</keyword>
<gene>
    <name evidence="2" type="ORF">HHL11_17580</name>
</gene>
<dbReference type="RefSeq" id="WP_169419647.1">
    <property type="nucleotide sequence ID" value="NZ_JABBFX010000001.1"/>
</dbReference>
<evidence type="ECO:0000313" key="3">
    <source>
        <dbReference type="Proteomes" id="UP000541185"/>
    </source>
</evidence>
<dbReference type="Gene3D" id="3.40.50.410">
    <property type="entry name" value="von Willebrand factor, type A domain"/>
    <property type="match status" value="1"/>
</dbReference>
<organism evidence="2 3">
    <name type="scientific">Ramlibacter agri</name>
    <dbReference type="NCBI Taxonomy" id="2728837"/>
    <lineage>
        <taxon>Bacteria</taxon>
        <taxon>Pseudomonadati</taxon>
        <taxon>Pseudomonadota</taxon>
        <taxon>Betaproteobacteria</taxon>
        <taxon>Burkholderiales</taxon>
        <taxon>Comamonadaceae</taxon>
        <taxon>Ramlibacter</taxon>
    </lineage>
</organism>
<dbReference type="SUPFAM" id="SSF53300">
    <property type="entry name" value="vWA-like"/>
    <property type="match status" value="1"/>
</dbReference>
<keyword evidence="1" id="KW-0812">Transmembrane</keyword>
<evidence type="ECO:0000256" key="1">
    <source>
        <dbReference type="SAM" id="Phobius"/>
    </source>
</evidence>
<feature type="transmembrane region" description="Helical" evidence="1">
    <location>
        <begin position="264"/>
        <end position="282"/>
    </location>
</feature>
<dbReference type="AlphaFoldDB" id="A0A848HDE6"/>